<gene>
    <name evidence="2" type="ORF">AVDCRST_MAG19-2336</name>
</gene>
<accession>A0A6J4V356</accession>
<dbReference type="AlphaFoldDB" id="A0A6J4V356"/>
<proteinExistence type="predicted"/>
<protein>
    <submittedName>
        <fullName evidence="2">Uncharacterized protein</fullName>
    </submittedName>
</protein>
<evidence type="ECO:0000256" key="1">
    <source>
        <dbReference type="SAM" id="MobiDB-lite"/>
    </source>
</evidence>
<name>A0A6J4V356_9BACT</name>
<organism evidence="2">
    <name type="scientific">uncultured Thermomicrobiales bacterium</name>
    <dbReference type="NCBI Taxonomy" id="1645740"/>
    <lineage>
        <taxon>Bacteria</taxon>
        <taxon>Pseudomonadati</taxon>
        <taxon>Thermomicrobiota</taxon>
        <taxon>Thermomicrobia</taxon>
        <taxon>Thermomicrobiales</taxon>
        <taxon>environmental samples</taxon>
    </lineage>
</organism>
<dbReference type="EMBL" id="CADCWL010000109">
    <property type="protein sequence ID" value="CAA9566671.1"/>
    <property type="molecule type" value="Genomic_DNA"/>
</dbReference>
<feature type="compositionally biased region" description="Low complexity" evidence="1">
    <location>
        <begin position="1"/>
        <end position="10"/>
    </location>
</feature>
<feature type="region of interest" description="Disordered" evidence="1">
    <location>
        <begin position="1"/>
        <end position="44"/>
    </location>
</feature>
<feature type="non-terminal residue" evidence="2">
    <location>
        <position position="1"/>
    </location>
</feature>
<feature type="compositionally biased region" description="Basic and acidic residues" evidence="1">
    <location>
        <begin position="29"/>
        <end position="44"/>
    </location>
</feature>
<feature type="compositionally biased region" description="Basic and acidic residues" evidence="1">
    <location>
        <begin position="11"/>
        <end position="20"/>
    </location>
</feature>
<evidence type="ECO:0000313" key="2">
    <source>
        <dbReference type="EMBL" id="CAA9566671.1"/>
    </source>
</evidence>
<reference evidence="2" key="1">
    <citation type="submission" date="2020-02" db="EMBL/GenBank/DDBJ databases">
        <authorList>
            <person name="Meier V. D."/>
        </authorList>
    </citation>
    <scope>NUCLEOTIDE SEQUENCE</scope>
    <source>
        <strain evidence="2">AVDCRST_MAG19</strain>
    </source>
</reference>
<feature type="non-terminal residue" evidence="2">
    <location>
        <position position="44"/>
    </location>
</feature>
<sequence length="44" mass="4639">ATATARAGADCADRGVEDRAGGAARAHRPHGERIRHHDLLVQPV</sequence>